<evidence type="ECO:0000256" key="5">
    <source>
        <dbReference type="SAM" id="MobiDB-lite"/>
    </source>
</evidence>
<name>A0A9D1WBS4_9GAMM</name>
<accession>A0A9D1WBS4</accession>
<reference evidence="6" key="2">
    <citation type="submission" date="2021-04" db="EMBL/GenBank/DDBJ databases">
        <authorList>
            <person name="Gilroy R."/>
        </authorList>
    </citation>
    <scope>NUCLEOTIDE SEQUENCE</scope>
    <source>
        <strain evidence="6">USASDec5-558</strain>
    </source>
</reference>
<dbReference type="Pfam" id="PF02646">
    <property type="entry name" value="RmuC"/>
    <property type="match status" value="1"/>
</dbReference>
<sequence>MTPDLIIGALVALAVLAVFAAIFFYRQSKSHGVASSDNQLFGEGLDEQIKEQFKTVLLGQSVIISKEQHNEFVAQSTQLQQYADSLTELKAQLQNLSAENTQLKQQNQEQGLQLSEAQSTNSHLKELNETQKQALEQAQKDKESALEQAKKEKDEALDKAQKDKEEAVAKSDKTGADNLNANIKRYESTIAELKASNDQLLSELKDAQSKELQTQKDHAKAQIEALSTDRDNLSQKAETLQKELTEKNAKIASLESDLSAQQKLRVADNERFNQAQTDLENRLKTLGEKLLKERSESLGKLNSEQMGQIISPLRNELNTFRELISSTQKTNSEQAGQLQNELKHLQDAQVSLTAQADKLSRALLQGNKSQGMWGEHQLERVLELAGLDKNCQYLREVAGENSNNVRGRADVVIPLPDHHAIVIDSKCSLTAYTDLVNAELNSDAAAYADALSRHITSIKNHVDELNKKEYQDFTSFDSPSFVFMFVPVDQALAVALREDPQLYDYAQKKNIALVSPSITVPALRVVSNLWVLADQSEKLKQLAQLADRIYQKSQKVCSDFEGVLKARDSLNNNIDKLNTSLYQGRSNLGQMLNTFSQRAAKLSPQDFNTLELELSTDTGTSAAEKAGLTALPDVKVERKGTKQLTKAKAKTATASDTAASTEAPAPAEAEAEAEATEADLPSHS</sequence>
<evidence type="ECO:0000313" key="6">
    <source>
        <dbReference type="EMBL" id="HIX56309.1"/>
    </source>
</evidence>
<evidence type="ECO:0000256" key="4">
    <source>
        <dbReference type="ARBA" id="ARBA00023172"/>
    </source>
</evidence>
<proteinExistence type="inferred from homology"/>
<dbReference type="InterPro" id="IPR003798">
    <property type="entry name" value="DNA_recombination_RmuC"/>
</dbReference>
<evidence type="ECO:0000256" key="3">
    <source>
        <dbReference type="ARBA" id="ARBA00023054"/>
    </source>
</evidence>
<feature type="region of interest" description="Disordered" evidence="5">
    <location>
        <begin position="104"/>
        <end position="173"/>
    </location>
</feature>
<evidence type="ECO:0000313" key="7">
    <source>
        <dbReference type="Proteomes" id="UP000886829"/>
    </source>
</evidence>
<keyword evidence="4" id="KW-0233">DNA recombination</keyword>
<feature type="compositionally biased region" description="Basic and acidic residues" evidence="5">
    <location>
        <begin position="138"/>
        <end position="173"/>
    </location>
</feature>
<evidence type="ECO:0000256" key="2">
    <source>
        <dbReference type="ARBA" id="ARBA00009840"/>
    </source>
</evidence>
<feature type="compositionally biased region" description="Low complexity" evidence="5">
    <location>
        <begin position="104"/>
        <end position="114"/>
    </location>
</feature>
<dbReference type="EMBL" id="DXEV01000045">
    <property type="protein sequence ID" value="HIX56309.1"/>
    <property type="molecule type" value="Genomic_DNA"/>
</dbReference>
<gene>
    <name evidence="6" type="primary">rmuC</name>
    <name evidence="6" type="ORF">H9850_02420</name>
</gene>
<comment type="function">
    <text evidence="1">Involved in DNA recombination.</text>
</comment>
<protein>
    <submittedName>
        <fullName evidence="6">DNA recombination protein RmuC</fullName>
    </submittedName>
</protein>
<keyword evidence="3" id="KW-0175">Coiled coil</keyword>
<dbReference type="PANTHER" id="PTHR30563:SF0">
    <property type="entry name" value="DNA RECOMBINATION PROTEIN RMUC"/>
    <property type="match status" value="1"/>
</dbReference>
<dbReference type="AlphaFoldDB" id="A0A9D1WBS4"/>
<dbReference type="Proteomes" id="UP000886829">
    <property type="component" value="Unassembled WGS sequence"/>
</dbReference>
<comment type="similarity">
    <text evidence="2">Belongs to the RmuC family.</text>
</comment>
<dbReference type="GO" id="GO:0006310">
    <property type="term" value="P:DNA recombination"/>
    <property type="evidence" value="ECO:0007669"/>
    <property type="project" value="UniProtKB-KW"/>
</dbReference>
<evidence type="ECO:0000256" key="1">
    <source>
        <dbReference type="ARBA" id="ARBA00003416"/>
    </source>
</evidence>
<organism evidence="6 7">
    <name type="scientific">Candidatus Anaerobiospirillum pullistercoris</name>
    <dbReference type="NCBI Taxonomy" id="2838452"/>
    <lineage>
        <taxon>Bacteria</taxon>
        <taxon>Pseudomonadati</taxon>
        <taxon>Pseudomonadota</taxon>
        <taxon>Gammaproteobacteria</taxon>
        <taxon>Aeromonadales</taxon>
        <taxon>Succinivibrionaceae</taxon>
        <taxon>Anaerobiospirillum</taxon>
    </lineage>
</organism>
<reference evidence="6" key="1">
    <citation type="journal article" date="2021" name="PeerJ">
        <title>Extensive microbial diversity within the chicken gut microbiome revealed by metagenomics and culture.</title>
        <authorList>
            <person name="Gilroy R."/>
            <person name="Ravi A."/>
            <person name="Getino M."/>
            <person name="Pursley I."/>
            <person name="Horton D.L."/>
            <person name="Alikhan N.F."/>
            <person name="Baker D."/>
            <person name="Gharbi K."/>
            <person name="Hall N."/>
            <person name="Watson M."/>
            <person name="Adriaenssens E.M."/>
            <person name="Foster-Nyarko E."/>
            <person name="Jarju S."/>
            <person name="Secka A."/>
            <person name="Antonio M."/>
            <person name="Oren A."/>
            <person name="Chaudhuri R.R."/>
            <person name="La Ragione R."/>
            <person name="Hildebrand F."/>
            <person name="Pallen M.J."/>
        </authorList>
    </citation>
    <scope>NUCLEOTIDE SEQUENCE</scope>
    <source>
        <strain evidence="6">USASDec5-558</strain>
    </source>
</reference>
<feature type="region of interest" description="Disordered" evidence="5">
    <location>
        <begin position="639"/>
        <end position="684"/>
    </location>
</feature>
<dbReference type="PANTHER" id="PTHR30563">
    <property type="entry name" value="DNA RECOMBINATION PROTEIN RMUC"/>
    <property type="match status" value="1"/>
</dbReference>
<feature type="compositionally biased region" description="Low complexity" evidence="5">
    <location>
        <begin position="650"/>
        <end position="668"/>
    </location>
</feature>
<comment type="caution">
    <text evidence="6">The sequence shown here is derived from an EMBL/GenBank/DDBJ whole genome shotgun (WGS) entry which is preliminary data.</text>
</comment>